<dbReference type="AlphaFoldDB" id="A0A8G2E850"/>
<dbReference type="EMBL" id="FLAC01000027">
    <property type="protein sequence ID" value="SAQ10064.1"/>
    <property type="molecule type" value="Genomic_DNA"/>
</dbReference>
<name>A0A8G2E850_RAOPL</name>
<comment type="caution">
    <text evidence="1">The sequence shown here is derived from an EMBL/GenBank/DDBJ whole genome shotgun (WGS) entry which is preliminary data.</text>
</comment>
<sequence length="71" mass="7974">MVNMKMITETEKVNFCSDSLTKLGHFLSMLCQAVKDNNCEPDDIEGCLGIAWDMVNSMQKTINSANKEVEE</sequence>
<proteinExistence type="predicted"/>
<reference evidence="1 2" key="1">
    <citation type="submission" date="2016-05" db="EMBL/GenBank/DDBJ databases">
        <authorList>
            <consortium name="Pathogen Informatics"/>
        </authorList>
    </citation>
    <scope>NUCLEOTIDE SEQUENCE [LARGE SCALE GENOMIC DNA]</scope>
    <source>
        <strain evidence="1 2">2880STDY5682802</strain>
    </source>
</reference>
<evidence type="ECO:0000313" key="2">
    <source>
        <dbReference type="Proteomes" id="UP000078124"/>
    </source>
</evidence>
<evidence type="ECO:0000313" key="1">
    <source>
        <dbReference type="EMBL" id="SAQ10064.1"/>
    </source>
</evidence>
<dbReference type="Proteomes" id="UP000078124">
    <property type="component" value="Unassembled WGS sequence"/>
</dbReference>
<accession>A0A8G2E850</accession>
<protein>
    <submittedName>
        <fullName evidence="1">Uncharacterized protein</fullName>
    </submittedName>
</protein>
<organism evidence="1 2">
    <name type="scientific">Raoultella planticola</name>
    <name type="common">Klebsiella planticola</name>
    <dbReference type="NCBI Taxonomy" id="575"/>
    <lineage>
        <taxon>Bacteria</taxon>
        <taxon>Pseudomonadati</taxon>
        <taxon>Pseudomonadota</taxon>
        <taxon>Gammaproteobacteria</taxon>
        <taxon>Enterobacterales</taxon>
        <taxon>Enterobacteriaceae</taxon>
        <taxon>Klebsiella/Raoultella group</taxon>
        <taxon>Raoultella</taxon>
    </lineage>
</organism>
<gene>
    <name evidence="1" type="ORF">SAMEA2273876_04964</name>
</gene>